<dbReference type="Pfam" id="PF00005">
    <property type="entry name" value="ABC_tran"/>
    <property type="match status" value="1"/>
</dbReference>
<dbReference type="PANTHER" id="PTHR43335:SF4">
    <property type="entry name" value="ABC TRANSPORTER, ATP-BINDING PROTEIN"/>
    <property type="match status" value="1"/>
</dbReference>
<dbReference type="SMART" id="SM00382">
    <property type="entry name" value="AAA"/>
    <property type="match status" value="1"/>
</dbReference>
<dbReference type="GO" id="GO:0016887">
    <property type="term" value="F:ATP hydrolysis activity"/>
    <property type="evidence" value="ECO:0007669"/>
    <property type="project" value="InterPro"/>
</dbReference>
<dbReference type="InterPro" id="IPR027417">
    <property type="entry name" value="P-loop_NTPase"/>
</dbReference>
<feature type="domain" description="ABC transporter" evidence="5">
    <location>
        <begin position="6"/>
        <end position="234"/>
    </location>
</feature>
<dbReference type="SUPFAM" id="SSF52540">
    <property type="entry name" value="P-loop containing nucleoside triphosphate hydrolases"/>
    <property type="match status" value="1"/>
</dbReference>
<dbReference type="PROSITE" id="PS50893">
    <property type="entry name" value="ABC_TRANSPORTER_2"/>
    <property type="match status" value="1"/>
</dbReference>
<proteinExistence type="inferred from homology"/>
<evidence type="ECO:0000313" key="6">
    <source>
        <dbReference type="EMBL" id="AXG74889.1"/>
    </source>
</evidence>
<dbReference type="InterPro" id="IPR017871">
    <property type="entry name" value="ABC_transporter-like_CS"/>
</dbReference>
<evidence type="ECO:0000256" key="4">
    <source>
        <dbReference type="ARBA" id="ARBA00022840"/>
    </source>
</evidence>
<dbReference type="Proteomes" id="UP000253951">
    <property type="component" value="Chromosome"/>
</dbReference>
<reference evidence="6 7" key="1">
    <citation type="submission" date="2018-07" db="EMBL/GenBank/DDBJ databases">
        <title>Complete genome sequence of Flavobacterium arcticum type strain SM1502T.</title>
        <authorList>
            <person name="Li Y."/>
            <person name="Li D.-D."/>
        </authorList>
    </citation>
    <scope>NUCLEOTIDE SEQUENCE [LARGE SCALE GENOMIC DNA]</scope>
    <source>
        <strain evidence="6 7">SM1502</strain>
    </source>
</reference>
<dbReference type="AlphaFoldDB" id="A0A345HE79"/>
<evidence type="ECO:0000313" key="7">
    <source>
        <dbReference type="Proteomes" id="UP000253951"/>
    </source>
</evidence>
<dbReference type="InterPro" id="IPR003593">
    <property type="entry name" value="AAA+_ATPase"/>
</dbReference>
<gene>
    <name evidence="6" type="ORF">DVK85_11890</name>
</gene>
<dbReference type="EMBL" id="CP031188">
    <property type="protein sequence ID" value="AXG74889.1"/>
    <property type="molecule type" value="Genomic_DNA"/>
</dbReference>
<sequence>MTDYIIQTKSLNFRFSKHKKVLDGISLNIPKGAIYGFLGPNGAGKSTTMRLLTGILPEQEEAISLFGKPLKTQLPQVFENIGALVESPALYLHLSGYNNLKYLAELRNVPESRITEVLELVDLTRDAKRKVKQYSLGMKQRLAIAMALLSEPKLLLLDEPVNGLDPNGMRDIRQLLVKLNKEQGITIFVSSHLLAEIEKMCTHVGIISNGKLRFEGTIQELSEQSGTCKIQLTLKDASQWHEKLLEEYPSVTLESNAQLSIELSDREKIPAFTKELINRGAELYELKVLNGLEEWFMTLIRQK</sequence>
<keyword evidence="3" id="KW-0547">Nucleotide-binding</keyword>
<comment type="similarity">
    <text evidence="1">Belongs to the ABC transporter superfamily.</text>
</comment>
<dbReference type="OrthoDB" id="9801987at2"/>
<dbReference type="RefSeq" id="WP_114678647.1">
    <property type="nucleotide sequence ID" value="NZ_CP031188.1"/>
</dbReference>
<evidence type="ECO:0000256" key="3">
    <source>
        <dbReference type="ARBA" id="ARBA00022741"/>
    </source>
</evidence>
<protein>
    <submittedName>
        <fullName evidence="6">ATP-binding cassette domain-containing protein</fullName>
    </submittedName>
</protein>
<name>A0A345HE79_9FLAO</name>
<evidence type="ECO:0000259" key="5">
    <source>
        <dbReference type="PROSITE" id="PS50893"/>
    </source>
</evidence>
<dbReference type="GO" id="GO:0005524">
    <property type="term" value="F:ATP binding"/>
    <property type="evidence" value="ECO:0007669"/>
    <property type="project" value="UniProtKB-KW"/>
</dbReference>
<dbReference type="InterPro" id="IPR003439">
    <property type="entry name" value="ABC_transporter-like_ATP-bd"/>
</dbReference>
<evidence type="ECO:0000256" key="2">
    <source>
        <dbReference type="ARBA" id="ARBA00022448"/>
    </source>
</evidence>
<keyword evidence="7" id="KW-1185">Reference proteome</keyword>
<dbReference type="KEGG" id="fat:DVK85_11890"/>
<dbReference type="PROSITE" id="PS00211">
    <property type="entry name" value="ABC_TRANSPORTER_1"/>
    <property type="match status" value="1"/>
</dbReference>
<keyword evidence="2" id="KW-0813">Transport</keyword>
<accession>A0A345HE79</accession>
<dbReference type="PANTHER" id="PTHR43335">
    <property type="entry name" value="ABC TRANSPORTER, ATP-BINDING PROTEIN"/>
    <property type="match status" value="1"/>
</dbReference>
<dbReference type="Gene3D" id="3.40.50.300">
    <property type="entry name" value="P-loop containing nucleotide triphosphate hydrolases"/>
    <property type="match status" value="1"/>
</dbReference>
<evidence type="ECO:0000256" key="1">
    <source>
        <dbReference type="ARBA" id="ARBA00005417"/>
    </source>
</evidence>
<keyword evidence="4 6" id="KW-0067">ATP-binding</keyword>
<organism evidence="6 7">
    <name type="scientific">Flavobacterium arcticum</name>
    <dbReference type="NCBI Taxonomy" id="1784713"/>
    <lineage>
        <taxon>Bacteria</taxon>
        <taxon>Pseudomonadati</taxon>
        <taxon>Bacteroidota</taxon>
        <taxon>Flavobacteriia</taxon>
        <taxon>Flavobacteriales</taxon>
        <taxon>Flavobacteriaceae</taxon>
        <taxon>Flavobacterium</taxon>
    </lineage>
</organism>